<dbReference type="RefSeq" id="WP_073455288.1">
    <property type="nucleotide sequence ID" value="NZ_FRAP01000002.1"/>
</dbReference>
<dbReference type="PANTHER" id="PTHR43029:SF10">
    <property type="entry name" value="AMMONIUM TRANSPORTER MEP2"/>
    <property type="match status" value="1"/>
</dbReference>
<dbReference type="GO" id="GO:0005886">
    <property type="term" value="C:plasma membrane"/>
    <property type="evidence" value="ECO:0007669"/>
    <property type="project" value="UniProtKB-SubCell"/>
</dbReference>
<dbReference type="SUPFAM" id="SSF111352">
    <property type="entry name" value="Ammonium transporter"/>
    <property type="match status" value="1"/>
</dbReference>
<dbReference type="InterPro" id="IPR024041">
    <property type="entry name" value="NH4_transpt_AmtB-like_dom"/>
</dbReference>
<keyword evidence="6 9" id="KW-0472">Membrane</keyword>
<protein>
    <recommendedName>
        <fullName evidence="8 9">Ammonium transporter</fullName>
    </recommendedName>
</protein>
<dbReference type="OrthoDB" id="9814202at2"/>
<dbReference type="GO" id="GO:0008519">
    <property type="term" value="F:ammonium channel activity"/>
    <property type="evidence" value="ECO:0007669"/>
    <property type="project" value="InterPro"/>
</dbReference>
<feature type="transmembrane region" description="Helical" evidence="9">
    <location>
        <begin position="301"/>
        <end position="321"/>
    </location>
</feature>
<dbReference type="PANTHER" id="PTHR43029">
    <property type="entry name" value="AMMONIUM TRANSPORTER MEP2"/>
    <property type="match status" value="1"/>
</dbReference>
<evidence type="ECO:0000256" key="9">
    <source>
        <dbReference type="RuleBase" id="RU362002"/>
    </source>
</evidence>
<evidence type="ECO:0000256" key="3">
    <source>
        <dbReference type="ARBA" id="ARBA00022448"/>
    </source>
</evidence>
<evidence type="ECO:0000256" key="6">
    <source>
        <dbReference type="ARBA" id="ARBA00023136"/>
    </source>
</evidence>
<feature type="transmembrane region" description="Helical" evidence="9">
    <location>
        <begin position="333"/>
        <end position="352"/>
    </location>
</feature>
<reference evidence="12 13" key="1">
    <citation type="submission" date="2016-11" db="EMBL/GenBank/DDBJ databases">
        <authorList>
            <person name="Jaros S."/>
            <person name="Januszkiewicz K."/>
            <person name="Wedrychowicz H."/>
        </authorList>
    </citation>
    <scope>NUCLEOTIDE SEQUENCE [LARGE SCALE GENOMIC DNA]</scope>
    <source>
        <strain evidence="12 13">DSM 43832</strain>
    </source>
</reference>
<dbReference type="Pfam" id="PF00909">
    <property type="entry name" value="Ammonium_transp"/>
    <property type="match status" value="1"/>
</dbReference>
<dbReference type="PROSITE" id="PS01219">
    <property type="entry name" value="AMMONIUM_TRANSP"/>
    <property type="match status" value="1"/>
</dbReference>
<evidence type="ECO:0000256" key="4">
    <source>
        <dbReference type="ARBA" id="ARBA00022692"/>
    </source>
</evidence>
<evidence type="ECO:0000256" key="10">
    <source>
        <dbReference type="SAM" id="MobiDB-lite"/>
    </source>
</evidence>
<feature type="transmembrane region" description="Helical" evidence="9">
    <location>
        <begin position="12"/>
        <end position="31"/>
    </location>
</feature>
<evidence type="ECO:0000256" key="2">
    <source>
        <dbReference type="ARBA" id="ARBA00005887"/>
    </source>
</evidence>
<dbReference type="InterPro" id="IPR018047">
    <property type="entry name" value="Ammonium_transpt_CS"/>
</dbReference>
<feature type="transmembrane region" description="Helical" evidence="9">
    <location>
        <begin position="247"/>
        <end position="267"/>
    </location>
</feature>
<keyword evidence="4 9" id="KW-0812">Transmembrane</keyword>
<evidence type="ECO:0000313" key="13">
    <source>
        <dbReference type="Proteomes" id="UP000184363"/>
    </source>
</evidence>
<organism evidence="12 13">
    <name type="scientific">Pseudonocardia thermophila</name>
    <dbReference type="NCBI Taxonomy" id="1848"/>
    <lineage>
        <taxon>Bacteria</taxon>
        <taxon>Bacillati</taxon>
        <taxon>Actinomycetota</taxon>
        <taxon>Actinomycetes</taxon>
        <taxon>Pseudonocardiales</taxon>
        <taxon>Pseudonocardiaceae</taxon>
        <taxon>Pseudonocardia</taxon>
    </lineage>
</organism>
<feature type="transmembrane region" description="Helical" evidence="9">
    <location>
        <begin position="108"/>
        <end position="129"/>
    </location>
</feature>
<keyword evidence="5 9" id="KW-1133">Transmembrane helix</keyword>
<name>A0A1M6PA36_PSETH</name>
<dbReference type="Gene3D" id="1.10.3430.10">
    <property type="entry name" value="Ammonium transporter AmtB like domains"/>
    <property type="match status" value="1"/>
</dbReference>
<feature type="transmembrane region" description="Helical" evidence="9">
    <location>
        <begin position="279"/>
        <end position="295"/>
    </location>
</feature>
<dbReference type="AlphaFoldDB" id="A0A1M6PA36"/>
<comment type="subcellular location">
    <subcellularLocation>
        <location evidence="9">Cell membrane</location>
        <topology evidence="9">Multi-pass membrane protein</topology>
    </subcellularLocation>
    <subcellularLocation>
        <location evidence="1">Membrane</location>
        <topology evidence="1">Multi-pass membrane protein</topology>
    </subcellularLocation>
</comment>
<feature type="transmembrane region" description="Helical" evidence="9">
    <location>
        <begin position="38"/>
        <end position="59"/>
    </location>
</feature>
<feature type="transmembrane region" description="Helical" evidence="9">
    <location>
        <begin position="178"/>
        <end position="203"/>
    </location>
</feature>
<feature type="domain" description="Ammonium transporter AmtB-like" evidence="11">
    <location>
        <begin position="9"/>
        <end position="427"/>
    </location>
</feature>
<keyword evidence="3 9" id="KW-0813">Transport</keyword>
<proteinExistence type="inferred from homology"/>
<feature type="region of interest" description="Disordered" evidence="10">
    <location>
        <begin position="426"/>
        <end position="479"/>
    </location>
</feature>
<dbReference type="InterPro" id="IPR001905">
    <property type="entry name" value="Ammonium_transpt"/>
</dbReference>
<keyword evidence="13" id="KW-1185">Reference proteome</keyword>
<dbReference type="NCBIfam" id="TIGR00836">
    <property type="entry name" value="amt"/>
    <property type="match status" value="1"/>
</dbReference>
<feature type="transmembrane region" description="Helical" evidence="9">
    <location>
        <begin position="379"/>
        <end position="400"/>
    </location>
</feature>
<dbReference type="STRING" id="1848.SAMN05443637_102140"/>
<keyword evidence="7 9" id="KW-0924">Ammonia transport</keyword>
<accession>A0A1M6PA36</accession>
<gene>
    <name evidence="12" type="ORF">SAMN05443637_102140</name>
</gene>
<comment type="similarity">
    <text evidence="2 9">Belongs to the ammonia transporter channel (TC 1.A.11.2) family.</text>
</comment>
<sequence length="479" mass="49895">MTAATGDTAWVLVAAALVMLMTPGVAFFYGGMVRARSVLNTLMMTVVCLPVVGVVWAVVGFDLTFGDDAGLGVLGLIGRPGSIDPAGLVGSGDATTPWPGPHALPVPAFAMFQLMFAALTAAVVAGAVVERTRFWAWTVFVALWSVLVYAPVGHWVFAADGLVGPASRGGWINNQVHAVDFAGGTVVHINAGAAALALAIVLGRRRGWPTTVARPHHLPFTMLGAGLLWFGWYGFNAGSALSAGPLAAIAFANTTFATCTAVLGWLIVEQLRTGRPTSLGAASGAVARLVAITPACGYVDTWGALAIGLVAGIVCPLACAAKWRIRLDDSLDVVAIHLVGGLVGTLLVGVFARRSVNPDALDVDGVVHGGDATQLLRQAVAAGAVFGYSFVVTLLLGYLIRFTIGFRVPAAAEATGLDLEEHAETAYEPVERPTGRHRDQPPPGPSPPGSPPALHRPRPDRGPLQRYGSQSWFDVPQDR</sequence>
<evidence type="ECO:0000256" key="8">
    <source>
        <dbReference type="ARBA" id="ARBA00050025"/>
    </source>
</evidence>
<dbReference type="InterPro" id="IPR029020">
    <property type="entry name" value="Ammonium/urea_transptr"/>
</dbReference>
<feature type="compositionally biased region" description="Basic and acidic residues" evidence="10">
    <location>
        <begin position="426"/>
        <end position="440"/>
    </location>
</feature>
<evidence type="ECO:0000259" key="11">
    <source>
        <dbReference type="Pfam" id="PF00909"/>
    </source>
</evidence>
<evidence type="ECO:0000313" key="12">
    <source>
        <dbReference type="EMBL" id="SHK04815.1"/>
    </source>
</evidence>
<dbReference type="Proteomes" id="UP000184363">
    <property type="component" value="Unassembled WGS sequence"/>
</dbReference>
<feature type="compositionally biased region" description="Pro residues" evidence="10">
    <location>
        <begin position="441"/>
        <end position="451"/>
    </location>
</feature>
<dbReference type="EMBL" id="FRAP01000002">
    <property type="protein sequence ID" value="SHK04815.1"/>
    <property type="molecule type" value="Genomic_DNA"/>
</dbReference>
<evidence type="ECO:0000256" key="1">
    <source>
        <dbReference type="ARBA" id="ARBA00004141"/>
    </source>
</evidence>
<evidence type="ECO:0000256" key="7">
    <source>
        <dbReference type="ARBA" id="ARBA00023177"/>
    </source>
</evidence>
<feature type="transmembrane region" description="Helical" evidence="9">
    <location>
        <begin position="134"/>
        <end position="158"/>
    </location>
</feature>
<evidence type="ECO:0000256" key="5">
    <source>
        <dbReference type="ARBA" id="ARBA00022989"/>
    </source>
</evidence>
<feature type="transmembrane region" description="Helical" evidence="9">
    <location>
        <begin position="215"/>
        <end position="235"/>
    </location>
</feature>